<protein>
    <submittedName>
        <fullName evidence="2">Uncharacterized protein</fullName>
    </submittedName>
</protein>
<accession>A0A317XKC0</accession>
<feature type="region of interest" description="Disordered" evidence="1">
    <location>
        <begin position="913"/>
        <end position="1041"/>
    </location>
</feature>
<feature type="region of interest" description="Disordered" evidence="1">
    <location>
        <begin position="1"/>
        <end position="21"/>
    </location>
</feature>
<dbReference type="OrthoDB" id="2551619at2759"/>
<organism evidence="2 3">
    <name type="scientific">Testicularia cyperi</name>
    <dbReference type="NCBI Taxonomy" id="1882483"/>
    <lineage>
        <taxon>Eukaryota</taxon>
        <taxon>Fungi</taxon>
        <taxon>Dikarya</taxon>
        <taxon>Basidiomycota</taxon>
        <taxon>Ustilaginomycotina</taxon>
        <taxon>Ustilaginomycetes</taxon>
        <taxon>Ustilaginales</taxon>
        <taxon>Anthracoideaceae</taxon>
        <taxon>Testicularia</taxon>
    </lineage>
</organism>
<feature type="compositionally biased region" description="Polar residues" evidence="1">
    <location>
        <begin position="1029"/>
        <end position="1041"/>
    </location>
</feature>
<evidence type="ECO:0000313" key="2">
    <source>
        <dbReference type="EMBL" id="PWY98307.1"/>
    </source>
</evidence>
<dbReference type="InParanoid" id="A0A317XKC0"/>
<feature type="region of interest" description="Disordered" evidence="1">
    <location>
        <begin position="801"/>
        <end position="877"/>
    </location>
</feature>
<sequence length="1041" mass="108270">MASGAIAASGRSLGSRHNSHSNLVRSDSMGDWLANSDDNTPKAQTLLNGQIHPHDTLSRQDSFASLSEGFDMVSPPPLSWSNTAESKFGTIGNVGNADDYLSSLAQHSIDLKSTFTDTLHVDDLFTDSGSSSSSPYMATTISLPGWNNGPELYSGLTDSEVDSPEGVWYGQMQQPAKAGRRGLAVPNFMLNVDSDLVGSPGAANAISIDEASSPPSDAGLLAPARSLRPCISAPLLQRNDPVLAAAGTQESINDFLLDVGFPRDRIPDGSALGLMGDAGLKSTMQESSNRAGDASSMISMAAGTSSTPAGQNTGNVAQSSALFQRRAVQRDGNLSAPSPVAVPTSTEDEQSFDSNTGRLVTVNNPTADTNVDPENLTEEQRMRLAQLHQIHVAQQAARLGVYQDFVTPSQQFAGQEASERAAKAVQAALMYGMEGSTPRKLSVGTTGLPTPITPQHPLQPGPSPGMIGGNYVFQPMQLHPYGPGGSFDPRIPGMPMSADSAQFAPSIQQQFTNLHLAHQNSQPNLGQQQQLGQAVFTPQFLHQNDAGLFVGQGSASQEMAGYTSVYPPPRHHSISGGSADRGSLGLTLTGMSAESGEVLPQRRNSHMPVLRTSDSSPSLASQIAANPMQLQNPFVSLQASQHKTRSMNFEPSTLEPAKLMGGGAPISASSAGPSMYVGGMTVHPPPAATTPRSAPADASKELLTIQQNRMRQLQQQQIQFLQMQQQAKQASTSKLGAGITTKKLPTSILSAPLSPPRSPAKMKSTPHLRSPLGTSSPLPPSPGKPQMPSLRKIASNRRINAGQSMGSGSTSSSSASSTSGGASSSSSRNKGFTLELTTSAAPTRPRTISHQSGSSSRSNSSLSKSKSPTPTAAGGSSFGQLSFVNYGMDDADEICSAVAPSGSYKVPLRGFGSGGSMSSGEEEEFDDESTTTSRTRTNTLNTAFDSDDDANTPGSGGSLSPTKKVRKNPSRPALSRAGSASPLKSKRSMANVGGGASSSSASSSSAAGPSSSSSTARSSDYRFPRKTKSTILSPVSSGGSE</sequence>
<dbReference type="STRING" id="1882483.A0A317XKC0"/>
<feature type="compositionally biased region" description="Polar residues" evidence="1">
    <location>
        <begin position="352"/>
        <end position="369"/>
    </location>
</feature>
<dbReference type="AlphaFoldDB" id="A0A317XKC0"/>
<feature type="compositionally biased region" description="Acidic residues" evidence="1">
    <location>
        <begin position="920"/>
        <end position="929"/>
    </location>
</feature>
<gene>
    <name evidence="2" type="ORF">BCV70DRAFT_218758</name>
</gene>
<proteinExistence type="predicted"/>
<dbReference type="Proteomes" id="UP000246740">
    <property type="component" value="Unassembled WGS sequence"/>
</dbReference>
<feature type="compositionally biased region" description="Low complexity" evidence="1">
    <location>
        <begin position="849"/>
        <end position="867"/>
    </location>
</feature>
<name>A0A317XKC0_9BASI</name>
<dbReference type="EMBL" id="KZ819199">
    <property type="protein sequence ID" value="PWY98307.1"/>
    <property type="molecule type" value="Genomic_DNA"/>
</dbReference>
<feature type="compositionally biased region" description="Low complexity" evidence="1">
    <location>
        <begin position="997"/>
        <end position="1018"/>
    </location>
</feature>
<keyword evidence="3" id="KW-1185">Reference proteome</keyword>
<evidence type="ECO:0000313" key="3">
    <source>
        <dbReference type="Proteomes" id="UP000246740"/>
    </source>
</evidence>
<reference evidence="2 3" key="1">
    <citation type="journal article" date="2018" name="Mol. Biol. Evol.">
        <title>Broad Genomic Sampling Reveals a Smut Pathogenic Ancestry of the Fungal Clade Ustilaginomycotina.</title>
        <authorList>
            <person name="Kijpornyongpan T."/>
            <person name="Mondo S.J."/>
            <person name="Barry K."/>
            <person name="Sandor L."/>
            <person name="Lee J."/>
            <person name="Lipzen A."/>
            <person name="Pangilinan J."/>
            <person name="LaButti K."/>
            <person name="Hainaut M."/>
            <person name="Henrissat B."/>
            <person name="Grigoriev I.V."/>
            <person name="Spatafora J.W."/>
            <person name="Aime M.C."/>
        </authorList>
    </citation>
    <scope>NUCLEOTIDE SEQUENCE [LARGE SCALE GENOMIC DNA]</scope>
    <source>
        <strain evidence="2 3">MCA 3645</strain>
    </source>
</reference>
<evidence type="ECO:0000256" key="1">
    <source>
        <dbReference type="SAM" id="MobiDB-lite"/>
    </source>
</evidence>
<feature type="compositionally biased region" description="Low complexity" evidence="1">
    <location>
        <begin position="806"/>
        <end position="827"/>
    </location>
</feature>
<feature type="region of interest" description="Disordered" evidence="1">
    <location>
        <begin position="746"/>
        <end position="789"/>
    </location>
</feature>
<feature type="region of interest" description="Disordered" evidence="1">
    <location>
        <begin position="332"/>
        <end position="372"/>
    </location>
</feature>